<dbReference type="PANTHER" id="PTHR30349:SF64">
    <property type="entry name" value="PROPHAGE INTEGRASE INTD-RELATED"/>
    <property type="match status" value="1"/>
</dbReference>
<dbReference type="GO" id="GO:0015074">
    <property type="term" value="P:DNA integration"/>
    <property type="evidence" value="ECO:0007669"/>
    <property type="project" value="UniProtKB-KW"/>
</dbReference>
<organism evidence="7 8">
    <name type="scientific">Streptomyces roseochromogenus subsp. oscitans DS 12.976</name>
    <dbReference type="NCBI Taxonomy" id="1352936"/>
    <lineage>
        <taxon>Bacteria</taxon>
        <taxon>Bacillati</taxon>
        <taxon>Actinomycetota</taxon>
        <taxon>Actinomycetes</taxon>
        <taxon>Kitasatosporales</taxon>
        <taxon>Streptomycetaceae</taxon>
        <taxon>Streptomyces</taxon>
    </lineage>
</organism>
<dbReference type="CDD" id="cd01189">
    <property type="entry name" value="INT_ICEBs1_C_like"/>
    <property type="match status" value="1"/>
</dbReference>
<gene>
    <name evidence="7" type="ORF">M878_26275</name>
</gene>
<dbReference type="PROSITE" id="PS51898">
    <property type="entry name" value="TYR_RECOMBINASE"/>
    <property type="match status" value="1"/>
</dbReference>
<dbReference type="AlphaFoldDB" id="V6K4M2"/>
<dbReference type="InterPro" id="IPR013762">
    <property type="entry name" value="Integrase-like_cat_sf"/>
</dbReference>
<dbReference type="Gene3D" id="1.10.443.10">
    <property type="entry name" value="Intergrase catalytic core"/>
    <property type="match status" value="1"/>
</dbReference>
<evidence type="ECO:0000256" key="4">
    <source>
        <dbReference type="ARBA" id="ARBA00023172"/>
    </source>
</evidence>
<comment type="caution">
    <text evidence="7">The sequence shown here is derived from an EMBL/GenBank/DDBJ whole genome shotgun (WGS) entry which is preliminary data.</text>
</comment>
<proteinExistence type="inferred from homology"/>
<dbReference type="EMBL" id="AWQX01000218">
    <property type="protein sequence ID" value="EST27003.1"/>
    <property type="molecule type" value="Genomic_DNA"/>
</dbReference>
<dbReference type="STRING" id="1352936.M878_26275"/>
<dbReference type="InterPro" id="IPR002104">
    <property type="entry name" value="Integrase_catalytic"/>
</dbReference>
<evidence type="ECO:0000256" key="5">
    <source>
        <dbReference type="SAM" id="MobiDB-lite"/>
    </source>
</evidence>
<dbReference type="InterPro" id="IPR010998">
    <property type="entry name" value="Integrase_recombinase_N"/>
</dbReference>
<dbReference type="PANTHER" id="PTHR30349">
    <property type="entry name" value="PHAGE INTEGRASE-RELATED"/>
    <property type="match status" value="1"/>
</dbReference>
<reference evidence="7 8" key="1">
    <citation type="journal article" date="2014" name="Genome Announc.">
        <title>Draft Genome Sequence of Streptomyces roseochromogenes subsp. oscitans DS 12.976, Producer of the Aminocoumarin Antibiotic Clorobiocin.</title>
        <authorList>
            <person name="Ruckert C."/>
            <person name="Kalinowski J."/>
            <person name="Heide L."/>
            <person name="Apel A.K."/>
        </authorList>
    </citation>
    <scope>NUCLEOTIDE SEQUENCE [LARGE SCALE GENOMIC DNA]</scope>
    <source>
        <strain evidence="7 8">DS 12.976</strain>
    </source>
</reference>
<dbReference type="InterPro" id="IPR011010">
    <property type="entry name" value="DNA_brk_join_enz"/>
</dbReference>
<dbReference type="HOGENOM" id="CLU_027562_17_1_11"/>
<accession>V6K4M2</accession>
<sequence>MFKGSTYKRCACKEPVLDASGQPELDSKGQPKLRQLGSNCPLLKKRDHGSWYYYVKLPDGPRGERRRPRKGGFLTQKKAEEAAQKIWDEAQGGVDVESKETVSEYLHRWLKKRVDLKRSTRDDYEAILTGVFIPALGHLRMRELRDRQIQEVFQEIWDSNEVKRANRIAAQQAKTICETAYKTWKTAPKPKPPELRQAWHQARQALKEARTKPRQDTGPGRQLKILNTLSKALDDAVAEKLITENWAKLVTIPKYDKPDPLVWTDERVARWRETDEKPGPVMVWTPQQTGEFLDAAVAHPLYIMWHLMVFRAPRRGEATGLPWTEVDMTKGTANIVETLVTNSAYEVWEDTPKSRASRRSVTFDHATFALLTAWRDVQKAQREEWEAKHRAEPDKYGPYVNSGCVFTQADGTPWHPDNVSQAFERFIKRLGLPPIRLHDLRHCAASLSLAAGLSMKAIQALLGHASYSLTADTYTSLMPQFEQEAANAPVSLVPRQNSPEKPTDPDRDNKTEPTPSNTPQATPQLTLVHGGTANEAAA</sequence>
<evidence type="ECO:0000313" key="7">
    <source>
        <dbReference type="EMBL" id="EST27003.1"/>
    </source>
</evidence>
<keyword evidence="8" id="KW-1185">Reference proteome</keyword>
<evidence type="ECO:0000256" key="2">
    <source>
        <dbReference type="ARBA" id="ARBA00022908"/>
    </source>
</evidence>
<dbReference type="InterPro" id="IPR028259">
    <property type="entry name" value="AP2-like_int_N"/>
</dbReference>
<dbReference type="Pfam" id="PF14657">
    <property type="entry name" value="Arm-DNA-bind_4"/>
    <property type="match status" value="1"/>
</dbReference>
<name>V6K4M2_STRRC</name>
<dbReference type="Pfam" id="PF14659">
    <property type="entry name" value="Phage_int_SAM_3"/>
    <property type="match status" value="1"/>
</dbReference>
<dbReference type="GO" id="GO:0006310">
    <property type="term" value="P:DNA recombination"/>
    <property type="evidence" value="ECO:0007669"/>
    <property type="project" value="UniProtKB-KW"/>
</dbReference>
<keyword evidence="3" id="KW-0238">DNA-binding</keyword>
<feature type="compositionally biased region" description="Polar residues" evidence="5">
    <location>
        <begin position="512"/>
        <end position="525"/>
    </location>
</feature>
<feature type="compositionally biased region" description="Basic and acidic residues" evidence="5">
    <location>
        <begin position="501"/>
        <end position="511"/>
    </location>
</feature>
<comment type="similarity">
    <text evidence="1">Belongs to the 'phage' integrase family.</text>
</comment>
<keyword evidence="4" id="KW-0233">DNA recombination</keyword>
<feature type="region of interest" description="Disordered" evidence="5">
    <location>
        <begin position="487"/>
        <end position="538"/>
    </location>
</feature>
<dbReference type="SUPFAM" id="SSF56349">
    <property type="entry name" value="DNA breaking-rejoining enzymes"/>
    <property type="match status" value="1"/>
</dbReference>
<dbReference type="PATRIC" id="fig|1352936.5.peg.5490"/>
<dbReference type="GO" id="GO:0003677">
    <property type="term" value="F:DNA binding"/>
    <property type="evidence" value="ECO:0007669"/>
    <property type="project" value="UniProtKB-KW"/>
</dbReference>
<evidence type="ECO:0000313" key="8">
    <source>
        <dbReference type="Proteomes" id="UP000017984"/>
    </source>
</evidence>
<keyword evidence="2" id="KW-0229">DNA integration</keyword>
<evidence type="ECO:0000256" key="3">
    <source>
        <dbReference type="ARBA" id="ARBA00023125"/>
    </source>
</evidence>
<evidence type="ECO:0000259" key="6">
    <source>
        <dbReference type="PROSITE" id="PS51898"/>
    </source>
</evidence>
<dbReference type="Gene3D" id="1.10.150.130">
    <property type="match status" value="1"/>
</dbReference>
<feature type="domain" description="Tyr recombinase" evidence="6">
    <location>
        <begin position="279"/>
        <end position="487"/>
    </location>
</feature>
<dbReference type="OrthoDB" id="9805859at2"/>
<dbReference type="Proteomes" id="UP000017984">
    <property type="component" value="Chromosome"/>
</dbReference>
<protein>
    <recommendedName>
        <fullName evidence="6">Tyr recombinase domain-containing protein</fullName>
    </recommendedName>
</protein>
<evidence type="ECO:0000256" key="1">
    <source>
        <dbReference type="ARBA" id="ARBA00008857"/>
    </source>
</evidence>
<dbReference type="InterPro" id="IPR050090">
    <property type="entry name" value="Tyrosine_recombinase_XerCD"/>
</dbReference>
<dbReference type="RefSeq" id="WP_023549814.1">
    <property type="nucleotide sequence ID" value="NZ_CM002285.1"/>
</dbReference>
<dbReference type="InterPro" id="IPR004107">
    <property type="entry name" value="Integrase_SAM-like_N"/>
</dbReference>
<dbReference type="Pfam" id="PF00589">
    <property type="entry name" value="Phage_integrase"/>
    <property type="match status" value="1"/>
</dbReference>